<reference evidence="3" key="1">
    <citation type="journal article" date="2019" name="Int. J. Syst. Evol. Microbiol.">
        <title>The Global Catalogue of Microorganisms (GCM) 10K type strain sequencing project: providing services to taxonomists for standard genome sequencing and annotation.</title>
        <authorList>
            <consortium name="The Broad Institute Genomics Platform"/>
            <consortium name="The Broad Institute Genome Sequencing Center for Infectious Disease"/>
            <person name="Wu L."/>
            <person name="Ma J."/>
        </authorList>
    </citation>
    <scope>NUCLEOTIDE SEQUENCE [LARGE SCALE GENOMIC DNA]</scope>
    <source>
        <strain evidence="3">KCTC 33576</strain>
    </source>
</reference>
<dbReference type="EMBL" id="JBHUOP010000001">
    <property type="protein sequence ID" value="MFD2838995.1"/>
    <property type="molecule type" value="Genomic_DNA"/>
</dbReference>
<dbReference type="RefSeq" id="WP_377464393.1">
    <property type="nucleotide sequence ID" value="NZ_JBHUOP010000001.1"/>
</dbReference>
<evidence type="ECO:0000313" key="3">
    <source>
        <dbReference type="Proteomes" id="UP001597391"/>
    </source>
</evidence>
<comment type="caution">
    <text evidence="2">The sequence shown here is derived from an EMBL/GenBank/DDBJ whole genome shotgun (WGS) entry which is preliminary data.</text>
</comment>
<protein>
    <submittedName>
        <fullName evidence="2">TetR-like C-terminal domain-containing protein</fullName>
    </submittedName>
</protein>
<keyword evidence="1" id="KW-0812">Transmembrane</keyword>
<evidence type="ECO:0000313" key="2">
    <source>
        <dbReference type="EMBL" id="MFD2838995.1"/>
    </source>
</evidence>
<name>A0ABW5XAM4_9MICO</name>
<feature type="transmembrane region" description="Helical" evidence="1">
    <location>
        <begin position="21"/>
        <end position="40"/>
    </location>
</feature>
<evidence type="ECO:0000256" key="1">
    <source>
        <dbReference type="SAM" id="Phobius"/>
    </source>
</evidence>
<keyword evidence="1" id="KW-1133">Transmembrane helix</keyword>
<dbReference type="Proteomes" id="UP001597391">
    <property type="component" value="Unassembled WGS sequence"/>
</dbReference>
<organism evidence="2 3">
    <name type="scientific">Populibacterium corticicola</name>
    <dbReference type="NCBI Taxonomy" id="1812826"/>
    <lineage>
        <taxon>Bacteria</taxon>
        <taxon>Bacillati</taxon>
        <taxon>Actinomycetota</taxon>
        <taxon>Actinomycetes</taxon>
        <taxon>Micrococcales</taxon>
        <taxon>Jonesiaceae</taxon>
        <taxon>Populibacterium</taxon>
    </lineage>
</organism>
<sequence length="64" mass="7252">MRIALDVFATRTNTQVPEHREFVVAFVSGGIIGAILEWALSDETDVETWATHMQGLMPSWWPVH</sequence>
<accession>A0ABW5XAM4</accession>
<gene>
    <name evidence="2" type="ORF">ACFSYH_00195</name>
</gene>
<proteinExistence type="predicted"/>
<keyword evidence="1" id="KW-0472">Membrane</keyword>
<keyword evidence="3" id="KW-1185">Reference proteome</keyword>